<keyword evidence="3" id="KW-1185">Reference proteome</keyword>
<gene>
    <name evidence="2" type="ORF">ACFSRZ_15645</name>
</gene>
<dbReference type="InterPro" id="IPR014710">
    <property type="entry name" value="RmlC-like_jellyroll"/>
</dbReference>
<accession>A0ABW5LW30</accession>
<reference evidence="3" key="1">
    <citation type="journal article" date="2019" name="Int. J. Syst. Evol. Microbiol.">
        <title>The Global Catalogue of Microorganisms (GCM) 10K type strain sequencing project: providing services to taxonomists for standard genome sequencing and annotation.</title>
        <authorList>
            <consortium name="The Broad Institute Genomics Platform"/>
            <consortium name="The Broad Institute Genome Sequencing Center for Infectious Disease"/>
            <person name="Wu L."/>
            <person name="Ma J."/>
        </authorList>
    </citation>
    <scope>NUCLEOTIDE SEQUENCE [LARGE SCALE GENOMIC DNA]</scope>
    <source>
        <strain evidence="3">KCTC 52127</strain>
    </source>
</reference>
<dbReference type="RefSeq" id="WP_379667515.1">
    <property type="nucleotide sequence ID" value="NZ_JBHULH010000012.1"/>
</dbReference>
<protein>
    <submittedName>
        <fullName evidence="2">Crp/Fnr family transcriptional regulator</fullName>
    </submittedName>
</protein>
<evidence type="ECO:0000259" key="1">
    <source>
        <dbReference type="PROSITE" id="PS50042"/>
    </source>
</evidence>
<dbReference type="Proteomes" id="UP001597508">
    <property type="component" value="Unassembled WGS sequence"/>
</dbReference>
<name>A0ABW5LW30_9FLAO</name>
<proteinExistence type="predicted"/>
<dbReference type="CDD" id="cd00038">
    <property type="entry name" value="CAP_ED"/>
    <property type="match status" value="1"/>
</dbReference>
<feature type="domain" description="Cyclic nucleotide-binding" evidence="1">
    <location>
        <begin position="9"/>
        <end position="105"/>
    </location>
</feature>
<evidence type="ECO:0000313" key="3">
    <source>
        <dbReference type="Proteomes" id="UP001597508"/>
    </source>
</evidence>
<dbReference type="EMBL" id="JBHULH010000012">
    <property type="protein sequence ID" value="MFD2568809.1"/>
    <property type="molecule type" value="Genomic_DNA"/>
</dbReference>
<dbReference type="PROSITE" id="PS50042">
    <property type="entry name" value="CNMP_BINDING_3"/>
    <property type="match status" value="1"/>
</dbReference>
<sequence>MELKDYLKEIKSISEEKAQLISGYFKKETITKGTLLLQEGKISKKSYFLQSGIVRCYVIDLNGNEVTTRFFSAPDFLNDYLSYFKQKPSEENYEAITDCEAWGIDFKDMQYCFHNIPEFREWGRMLLTLNYVSINKKMLSFYKNTAQERYLELLKEHPEIIQQVPLHMIASYLGVTKYSLSRIRKETARKLP</sequence>
<comment type="caution">
    <text evidence="2">The sequence shown here is derived from an EMBL/GenBank/DDBJ whole genome shotgun (WGS) entry which is preliminary data.</text>
</comment>
<dbReference type="InterPro" id="IPR018490">
    <property type="entry name" value="cNMP-bd_dom_sf"/>
</dbReference>
<dbReference type="InterPro" id="IPR000595">
    <property type="entry name" value="cNMP-bd_dom"/>
</dbReference>
<dbReference type="Pfam" id="PF00027">
    <property type="entry name" value="cNMP_binding"/>
    <property type="match status" value="1"/>
</dbReference>
<dbReference type="SUPFAM" id="SSF51206">
    <property type="entry name" value="cAMP-binding domain-like"/>
    <property type="match status" value="1"/>
</dbReference>
<organism evidence="2 3">
    <name type="scientific">Pseudotenacibaculum haliotis</name>
    <dbReference type="NCBI Taxonomy" id="1862138"/>
    <lineage>
        <taxon>Bacteria</taxon>
        <taxon>Pseudomonadati</taxon>
        <taxon>Bacteroidota</taxon>
        <taxon>Flavobacteriia</taxon>
        <taxon>Flavobacteriales</taxon>
        <taxon>Flavobacteriaceae</taxon>
        <taxon>Pseudotenacibaculum</taxon>
    </lineage>
</organism>
<dbReference type="Gene3D" id="2.60.120.10">
    <property type="entry name" value="Jelly Rolls"/>
    <property type="match status" value="1"/>
</dbReference>
<evidence type="ECO:0000313" key="2">
    <source>
        <dbReference type="EMBL" id="MFD2568809.1"/>
    </source>
</evidence>